<evidence type="ECO:0000313" key="2">
    <source>
        <dbReference type="Proteomes" id="UP000823775"/>
    </source>
</evidence>
<evidence type="ECO:0000313" key="1">
    <source>
        <dbReference type="EMBL" id="MCD7470819.1"/>
    </source>
</evidence>
<gene>
    <name evidence="1" type="ORF">HAX54_010975</name>
</gene>
<sequence>MVAEMNNNLKKMVAEMDGKDLVEYMKVKSKDVVELTKAAGPPWRRILCRSGTAAANDA</sequence>
<dbReference type="EMBL" id="JACEIK010001612">
    <property type="protein sequence ID" value="MCD7470819.1"/>
    <property type="molecule type" value="Genomic_DNA"/>
</dbReference>
<comment type="caution">
    <text evidence="1">The sequence shown here is derived from an EMBL/GenBank/DDBJ whole genome shotgun (WGS) entry which is preliminary data.</text>
</comment>
<accession>A0ABS8TH45</accession>
<feature type="non-terminal residue" evidence="1">
    <location>
        <position position="58"/>
    </location>
</feature>
<dbReference type="Proteomes" id="UP000823775">
    <property type="component" value="Unassembled WGS sequence"/>
</dbReference>
<proteinExistence type="predicted"/>
<organism evidence="1 2">
    <name type="scientific">Datura stramonium</name>
    <name type="common">Jimsonweed</name>
    <name type="synonym">Common thornapple</name>
    <dbReference type="NCBI Taxonomy" id="4076"/>
    <lineage>
        <taxon>Eukaryota</taxon>
        <taxon>Viridiplantae</taxon>
        <taxon>Streptophyta</taxon>
        <taxon>Embryophyta</taxon>
        <taxon>Tracheophyta</taxon>
        <taxon>Spermatophyta</taxon>
        <taxon>Magnoliopsida</taxon>
        <taxon>eudicotyledons</taxon>
        <taxon>Gunneridae</taxon>
        <taxon>Pentapetalae</taxon>
        <taxon>asterids</taxon>
        <taxon>lamiids</taxon>
        <taxon>Solanales</taxon>
        <taxon>Solanaceae</taxon>
        <taxon>Solanoideae</taxon>
        <taxon>Datureae</taxon>
        <taxon>Datura</taxon>
    </lineage>
</organism>
<name>A0ABS8TH45_DATST</name>
<keyword evidence="2" id="KW-1185">Reference proteome</keyword>
<reference evidence="1 2" key="1">
    <citation type="journal article" date="2021" name="BMC Genomics">
        <title>Datura genome reveals duplications of psychoactive alkaloid biosynthetic genes and high mutation rate following tissue culture.</title>
        <authorList>
            <person name="Rajewski A."/>
            <person name="Carter-House D."/>
            <person name="Stajich J."/>
            <person name="Litt A."/>
        </authorList>
    </citation>
    <scope>NUCLEOTIDE SEQUENCE [LARGE SCALE GENOMIC DNA]</scope>
    <source>
        <strain evidence="1">AR-01</strain>
    </source>
</reference>
<protein>
    <submittedName>
        <fullName evidence="1">Uncharacterized protein</fullName>
    </submittedName>
</protein>